<feature type="signal peptide" evidence="1">
    <location>
        <begin position="1"/>
        <end position="18"/>
    </location>
</feature>
<dbReference type="Proteomes" id="UP000494106">
    <property type="component" value="Unassembled WGS sequence"/>
</dbReference>
<proteinExistence type="predicted"/>
<evidence type="ECO:0000313" key="4">
    <source>
        <dbReference type="Proteomes" id="UP000494106"/>
    </source>
</evidence>
<dbReference type="EMBL" id="CADEBC010000519">
    <property type="protein sequence ID" value="CAB3243779.1"/>
    <property type="molecule type" value="Genomic_DNA"/>
</dbReference>
<keyword evidence="1" id="KW-0732">Signal</keyword>
<feature type="chain" id="PRO_5035728899" description="TIL domain-containing protein" evidence="1">
    <location>
        <begin position="19"/>
        <end position="157"/>
    </location>
</feature>
<protein>
    <recommendedName>
        <fullName evidence="2">TIL domain-containing protein</fullName>
    </recommendedName>
</protein>
<dbReference type="Pfam" id="PF01826">
    <property type="entry name" value="TIL"/>
    <property type="match status" value="1"/>
</dbReference>
<evidence type="ECO:0000256" key="1">
    <source>
        <dbReference type="SAM" id="SignalP"/>
    </source>
</evidence>
<evidence type="ECO:0000259" key="2">
    <source>
        <dbReference type="Pfam" id="PF01826"/>
    </source>
</evidence>
<dbReference type="AlphaFoldDB" id="A0A8S1AB18"/>
<evidence type="ECO:0000313" key="3">
    <source>
        <dbReference type="EMBL" id="CAB3243779.1"/>
    </source>
</evidence>
<reference evidence="3 4" key="1">
    <citation type="submission" date="2020-04" db="EMBL/GenBank/DDBJ databases">
        <authorList>
            <person name="Wallbank WR R."/>
            <person name="Pardo Diaz C."/>
            <person name="Kozak K."/>
            <person name="Martin S."/>
            <person name="Jiggins C."/>
            <person name="Moest M."/>
            <person name="Warren A I."/>
            <person name="Byers J.R.P. K."/>
            <person name="Montejo-Kovacevich G."/>
            <person name="Yen C E."/>
        </authorList>
    </citation>
    <scope>NUCLEOTIDE SEQUENCE [LARGE SCALE GENOMIC DNA]</scope>
</reference>
<comment type="caution">
    <text evidence="3">The sequence shown here is derived from an EMBL/GenBank/DDBJ whole genome shotgun (WGS) entry which is preliminary data.</text>
</comment>
<accession>A0A8S1AB18</accession>
<dbReference type="Gene3D" id="2.10.25.10">
    <property type="entry name" value="Laminin"/>
    <property type="match status" value="2"/>
</dbReference>
<gene>
    <name evidence="3" type="ORF">APLA_LOCUS9636</name>
</gene>
<organism evidence="3 4">
    <name type="scientific">Arctia plantaginis</name>
    <name type="common">Wood tiger moth</name>
    <name type="synonym">Phalaena plantaginis</name>
    <dbReference type="NCBI Taxonomy" id="874455"/>
    <lineage>
        <taxon>Eukaryota</taxon>
        <taxon>Metazoa</taxon>
        <taxon>Ecdysozoa</taxon>
        <taxon>Arthropoda</taxon>
        <taxon>Hexapoda</taxon>
        <taxon>Insecta</taxon>
        <taxon>Pterygota</taxon>
        <taxon>Neoptera</taxon>
        <taxon>Endopterygota</taxon>
        <taxon>Lepidoptera</taxon>
        <taxon>Glossata</taxon>
        <taxon>Ditrysia</taxon>
        <taxon>Noctuoidea</taxon>
        <taxon>Erebidae</taxon>
        <taxon>Arctiinae</taxon>
        <taxon>Arctia</taxon>
    </lineage>
</organism>
<sequence length="157" mass="17795">MTRYVLISLCIFVITTNAAVQLTCGHYEIPVECPANCPSDFCPDYPNQDRPCPKPEVCGEPECKCRFNTRRTSENRTCIPTQECRPFLCRAPNTEYAPCPAYCPSEDCAEATPDGGCPQLDNSILDIECIPRCRCKRGYWRHNNNCLPYSECPQNKQ</sequence>
<dbReference type="OrthoDB" id="6236007at2759"/>
<name>A0A8S1AB18_ARCPL</name>
<dbReference type="InterPro" id="IPR002919">
    <property type="entry name" value="TIL_dom"/>
</dbReference>
<feature type="domain" description="TIL" evidence="2">
    <location>
        <begin position="91"/>
        <end position="152"/>
    </location>
</feature>
<keyword evidence="4" id="KW-1185">Reference proteome</keyword>